<evidence type="ECO:0000313" key="4">
    <source>
        <dbReference type="Proteomes" id="UP000199671"/>
    </source>
</evidence>
<dbReference type="Gene3D" id="1.10.10.10">
    <property type="entry name" value="Winged helix-like DNA-binding domain superfamily/Winged helix DNA-binding domain"/>
    <property type="match status" value="1"/>
</dbReference>
<evidence type="ECO:0000256" key="1">
    <source>
        <dbReference type="SAM" id="MobiDB-lite"/>
    </source>
</evidence>
<sequence length="113" mass="12268">MTGSATDSTAPAAGDTPQHPRHQLVDALMHPVRFSLVAALANVEQVDFPTLRDTLQVSDSVLSRQASQLEELGIIAIRKGYVGKRPRTWMSLTQEGRSRWQAHLAALQAIAGP</sequence>
<dbReference type="OrthoDB" id="4952043at2"/>
<feature type="domain" description="Winged helix DNA-binding" evidence="2">
    <location>
        <begin position="32"/>
        <end position="110"/>
    </location>
</feature>
<feature type="region of interest" description="Disordered" evidence="1">
    <location>
        <begin position="1"/>
        <end position="24"/>
    </location>
</feature>
<dbReference type="InterPro" id="IPR027395">
    <property type="entry name" value="WH_DNA-bd_dom"/>
</dbReference>
<dbReference type="PANTHER" id="PTHR37318:SF1">
    <property type="entry name" value="BSL7504 PROTEIN"/>
    <property type="match status" value="1"/>
</dbReference>
<dbReference type="Pfam" id="PF13601">
    <property type="entry name" value="HTH_34"/>
    <property type="match status" value="1"/>
</dbReference>
<accession>A0A1G9WVD3</accession>
<organism evidence="3 4">
    <name type="scientific">Actinomyces ruminicola</name>
    <dbReference type="NCBI Taxonomy" id="332524"/>
    <lineage>
        <taxon>Bacteria</taxon>
        <taxon>Bacillati</taxon>
        <taxon>Actinomycetota</taxon>
        <taxon>Actinomycetes</taxon>
        <taxon>Actinomycetales</taxon>
        <taxon>Actinomycetaceae</taxon>
        <taxon>Actinomyces</taxon>
    </lineage>
</organism>
<dbReference type="PANTHER" id="PTHR37318">
    <property type="entry name" value="BSL7504 PROTEIN"/>
    <property type="match status" value="1"/>
</dbReference>
<dbReference type="SUPFAM" id="SSF46785">
    <property type="entry name" value="Winged helix' DNA-binding domain"/>
    <property type="match status" value="1"/>
</dbReference>
<name>A0A1G9WVD3_9ACTO</name>
<gene>
    <name evidence="3" type="ORF">SAMN04487766_10850</name>
</gene>
<dbReference type="InterPro" id="IPR036390">
    <property type="entry name" value="WH_DNA-bd_sf"/>
</dbReference>
<evidence type="ECO:0000313" key="3">
    <source>
        <dbReference type="EMBL" id="SDM88035.1"/>
    </source>
</evidence>
<evidence type="ECO:0000259" key="2">
    <source>
        <dbReference type="Pfam" id="PF13601"/>
    </source>
</evidence>
<dbReference type="EMBL" id="FNHU01000008">
    <property type="protein sequence ID" value="SDM88035.1"/>
    <property type="molecule type" value="Genomic_DNA"/>
</dbReference>
<dbReference type="GO" id="GO:0003677">
    <property type="term" value="F:DNA binding"/>
    <property type="evidence" value="ECO:0007669"/>
    <property type="project" value="UniProtKB-KW"/>
</dbReference>
<protein>
    <submittedName>
        <fullName evidence="3">DNA-binding transcriptional regulator, MarR family</fullName>
    </submittedName>
</protein>
<dbReference type="RefSeq" id="WP_092610622.1">
    <property type="nucleotide sequence ID" value="NZ_FNHU01000008.1"/>
</dbReference>
<dbReference type="Proteomes" id="UP000199671">
    <property type="component" value="Unassembled WGS sequence"/>
</dbReference>
<proteinExistence type="predicted"/>
<dbReference type="InterPro" id="IPR036388">
    <property type="entry name" value="WH-like_DNA-bd_sf"/>
</dbReference>
<keyword evidence="3" id="KW-0238">DNA-binding</keyword>
<reference evidence="3 4" key="1">
    <citation type="submission" date="2016-10" db="EMBL/GenBank/DDBJ databases">
        <authorList>
            <person name="de Groot N.N."/>
        </authorList>
    </citation>
    <scope>NUCLEOTIDE SEQUENCE [LARGE SCALE GENOMIC DNA]</scope>
    <source>
        <strain evidence="3 4">KPR-7B</strain>
    </source>
</reference>
<dbReference type="AlphaFoldDB" id="A0A1G9WVD3"/>